<evidence type="ECO:0000313" key="2">
    <source>
        <dbReference type="Proteomes" id="UP000199462"/>
    </source>
</evidence>
<protein>
    <submittedName>
        <fullName evidence="1">Uncharacterized protein</fullName>
    </submittedName>
</protein>
<gene>
    <name evidence="1" type="ORF">SAMN04488010_1802</name>
</gene>
<reference evidence="2" key="1">
    <citation type="submission" date="2016-10" db="EMBL/GenBank/DDBJ databases">
        <authorList>
            <person name="Varghese N."/>
            <person name="Submissions S."/>
        </authorList>
    </citation>
    <scope>NUCLEOTIDE SEQUENCE [LARGE SCALE GENOMIC DNA]</scope>
    <source>
        <strain evidence="2">DSM 19891</strain>
    </source>
</reference>
<dbReference type="EMBL" id="FOYX01000001">
    <property type="protein sequence ID" value="SFR66651.1"/>
    <property type="molecule type" value="Genomic_DNA"/>
</dbReference>
<keyword evidence="2" id="KW-1185">Reference proteome</keyword>
<proteinExistence type="predicted"/>
<evidence type="ECO:0000313" key="1">
    <source>
        <dbReference type="EMBL" id="SFR66651.1"/>
    </source>
</evidence>
<sequence>MKTQLILILVLMFTACKGQEKEPITNEIEKDSVDAPKPKRSWNVNREYDEQGNLIRYDSVYSYSYTNIKGDSIKVNLDSIMGSFRSYFKENTPFEWENDFSFFPKNDSLFMRDFFRDDYFFDRWERKPIEMEEMMRRMDSTRNAFLKRFHPGLIESKEKD</sequence>
<organism evidence="1 2">
    <name type="scientific">Maribacter stanieri</name>
    <dbReference type="NCBI Taxonomy" id="440514"/>
    <lineage>
        <taxon>Bacteria</taxon>
        <taxon>Pseudomonadati</taxon>
        <taxon>Bacteroidota</taxon>
        <taxon>Flavobacteriia</taxon>
        <taxon>Flavobacteriales</taxon>
        <taxon>Flavobacteriaceae</taxon>
        <taxon>Maribacter</taxon>
    </lineage>
</organism>
<name>A0A1I6IIZ9_9FLAO</name>
<dbReference type="PROSITE" id="PS51257">
    <property type="entry name" value="PROKAR_LIPOPROTEIN"/>
    <property type="match status" value="1"/>
</dbReference>
<accession>A0A1I6IIZ9</accession>
<dbReference type="Proteomes" id="UP000199462">
    <property type="component" value="Unassembled WGS sequence"/>
</dbReference>
<dbReference type="AlphaFoldDB" id="A0A1I6IIZ9"/>
<dbReference type="STRING" id="440514.SAMN04488010_1802"/>
<dbReference type="RefSeq" id="WP_143099056.1">
    <property type="nucleotide sequence ID" value="NZ_CANMGB010000001.1"/>
</dbReference>